<dbReference type="RefSeq" id="XP_013340220.1">
    <property type="nucleotide sequence ID" value="XM_013484766.1"/>
</dbReference>
<dbReference type="InterPro" id="IPR007275">
    <property type="entry name" value="YTH_domain"/>
</dbReference>
<dbReference type="PANTHER" id="PTHR12357:SF3">
    <property type="entry name" value="YTH DOMAIN-CONTAINING PROTEIN 1"/>
    <property type="match status" value="1"/>
</dbReference>
<dbReference type="AlphaFoldDB" id="A0A074YCA7"/>
<dbReference type="GO" id="GO:1990247">
    <property type="term" value="F:N6-methyladenosine-containing RNA reader activity"/>
    <property type="evidence" value="ECO:0007669"/>
    <property type="project" value="TreeGrafter"/>
</dbReference>
<dbReference type="EMBL" id="KL584775">
    <property type="protein sequence ID" value="KEQ91772.1"/>
    <property type="molecule type" value="Genomic_DNA"/>
</dbReference>
<dbReference type="InterPro" id="IPR045168">
    <property type="entry name" value="YTH_prot"/>
</dbReference>
<evidence type="ECO:0000256" key="1">
    <source>
        <dbReference type="PROSITE-ProRule" id="PRU00176"/>
    </source>
</evidence>
<evidence type="ECO:0000259" key="4">
    <source>
        <dbReference type="PROSITE" id="PS50882"/>
    </source>
</evidence>
<evidence type="ECO:0008006" key="7">
    <source>
        <dbReference type="Google" id="ProtNLM"/>
    </source>
</evidence>
<dbReference type="InterPro" id="IPR035979">
    <property type="entry name" value="RBD_domain_sf"/>
</dbReference>
<sequence>MGEAPPAHDRHASGHLEHQQLTPVIGISQSPEESFTDSKAQAPFHSQFDMFPQVSQAIATQHGNYLSSYDHQHSVPRLDMKSLGHALPGSPTLSAPAQGFTQHPQSHIGRMPVQTLNMNSRTQFHQHGAQGPMAHGQAYLPSFAHDHYAPYAHTPSRMTLQAQGRPIFGHSMTAAMPYNSSGYTDQPHRFSTYLSHPRRDLVIEAATSFPRGPPRKPRQSGHALWVGNIPPGTTIGDLKDHFSHEATDDIESVFLISKSNCAFVNYRDEAACAAAMARFHESRFQGVRLVCRLRRGTPTSDDSTETPDTLTAGSDTKTDKSRPNVRRANSGPIIVDGSANHSREKEKPVGPSESSDIPNDTDEIQDGVTNPSRVPEKYFVVKSLTLADLEASVRNGVWATQSHNEVALNHAYDTADNVYLVFSANKSGEYFGYARMLSPIATNHNLASSAKLQPKPRDLDSGPKAIPTTATQWAPKGRIVDDSARGTIFWEADRSQGEDAVRIPQTQEEEASSRHQTQEWGKSFQIEWISTNRLPFYRTRGLRNPWNENREVKIARDGTEIEPGIGSRLVQMFHRPMQIPQGAVVMAPEKGPRCSV</sequence>
<dbReference type="PANTHER" id="PTHR12357">
    <property type="entry name" value="YTH YT521-B HOMOLOGY DOMAIN-CONTAINING"/>
    <property type="match status" value="1"/>
</dbReference>
<dbReference type="OMA" id="GFQSIGR"/>
<dbReference type="Gene3D" id="3.10.590.10">
    <property type="entry name" value="ph1033 like domains"/>
    <property type="match status" value="1"/>
</dbReference>
<dbReference type="InParanoid" id="A0A074YCA7"/>
<evidence type="ECO:0000313" key="5">
    <source>
        <dbReference type="EMBL" id="KEQ91772.1"/>
    </source>
</evidence>
<feature type="compositionally biased region" description="Low complexity" evidence="2">
    <location>
        <begin position="297"/>
        <end position="311"/>
    </location>
</feature>
<dbReference type="CDD" id="cd21134">
    <property type="entry name" value="YTH"/>
    <property type="match status" value="1"/>
</dbReference>
<dbReference type="SMART" id="SM00360">
    <property type="entry name" value="RRM"/>
    <property type="match status" value="1"/>
</dbReference>
<dbReference type="GeneID" id="25371692"/>
<evidence type="ECO:0000256" key="2">
    <source>
        <dbReference type="SAM" id="MobiDB-lite"/>
    </source>
</evidence>
<dbReference type="PROSITE" id="PS50102">
    <property type="entry name" value="RRM"/>
    <property type="match status" value="1"/>
</dbReference>
<evidence type="ECO:0000313" key="6">
    <source>
        <dbReference type="Proteomes" id="UP000030641"/>
    </source>
</evidence>
<dbReference type="GO" id="GO:0000381">
    <property type="term" value="P:regulation of alternative mRNA splicing, via spliceosome"/>
    <property type="evidence" value="ECO:0007669"/>
    <property type="project" value="TreeGrafter"/>
</dbReference>
<dbReference type="PROSITE" id="PS50882">
    <property type="entry name" value="YTH"/>
    <property type="match status" value="1"/>
</dbReference>
<dbReference type="InterPro" id="IPR000504">
    <property type="entry name" value="RRM_dom"/>
</dbReference>
<reference evidence="5 6" key="1">
    <citation type="journal article" date="2014" name="BMC Genomics">
        <title>Genome sequencing of four Aureobasidium pullulans varieties: biotechnological potential, stress tolerance, and description of new species.</title>
        <authorList>
            <person name="Gostin Ar C."/>
            <person name="Ohm R.A."/>
            <person name="Kogej T."/>
            <person name="Sonjak S."/>
            <person name="Turk M."/>
            <person name="Zajc J."/>
            <person name="Zalar P."/>
            <person name="Grube M."/>
            <person name="Sun H."/>
            <person name="Han J."/>
            <person name="Sharma A."/>
            <person name="Chiniquy J."/>
            <person name="Ngan C.Y."/>
            <person name="Lipzen A."/>
            <person name="Barry K."/>
            <person name="Grigoriev I.V."/>
            <person name="Gunde-Cimerman N."/>
        </authorList>
    </citation>
    <scope>NUCLEOTIDE SEQUENCE [LARGE SCALE GENOMIC DNA]</scope>
    <source>
        <strain evidence="5 6">EXF-2481</strain>
    </source>
</reference>
<dbReference type="GO" id="GO:0003729">
    <property type="term" value="F:mRNA binding"/>
    <property type="evidence" value="ECO:0007669"/>
    <property type="project" value="TreeGrafter"/>
</dbReference>
<dbReference type="HOGENOM" id="CLU_011694_2_1_1"/>
<keyword evidence="1" id="KW-0694">RNA-binding</keyword>
<dbReference type="InterPro" id="IPR012677">
    <property type="entry name" value="Nucleotide-bd_a/b_plait_sf"/>
</dbReference>
<dbReference type="Proteomes" id="UP000030641">
    <property type="component" value="Unassembled WGS sequence"/>
</dbReference>
<dbReference type="Pfam" id="PF04146">
    <property type="entry name" value="YTH"/>
    <property type="match status" value="1"/>
</dbReference>
<organism evidence="5 6">
    <name type="scientific">Aureobasidium subglaciale (strain EXF-2481)</name>
    <name type="common">Aureobasidium pullulans var. subglaciale</name>
    <dbReference type="NCBI Taxonomy" id="1043005"/>
    <lineage>
        <taxon>Eukaryota</taxon>
        <taxon>Fungi</taxon>
        <taxon>Dikarya</taxon>
        <taxon>Ascomycota</taxon>
        <taxon>Pezizomycotina</taxon>
        <taxon>Dothideomycetes</taxon>
        <taxon>Dothideomycetidae</taxon>
        <taxon>Dothideales</taxon>
        <taxon>Saccotheciaceae</taxon>
        <taxon>Aureobasidium</taxon>
    </lineage>
</organism>
<feature type="region of interest" description="Disordered" evidence="2">
    <location>
        <begin position="296"/>
        <end position="371"/>
    </location>
</feature>
<gene>
    <name evidence="5" type="ORF">AUEXF2481DRAFT_8232</name>
</gene>
<feature type="domain" description="YTH" evidence="4">
    <location>
        <begin position="376"/>
        <end position="573"/>
    </location>
</feature>
<dbReference type="GO" id="GO:0005654">
    <property type="term" value="C:nucleoplasm"/>
    <property type="evidence" value="ECO:0007669"/>
    <property type="project" value="TreeGrafter"/>
</dbReference>
<dbReference type="InterPro" id="IPR057720">
    <property type="entry name" value="RRM_YTH1"/>
</dbReference>
<proteinExistence type="predicted"/>
<protein>
    <recommendedName>
        <fullName evidence="7">YTH domain-containing protein</fullName>
    </recommendedName>
</protein>
<feature type="domain" description="RRM" evidence="3">
    <location>
        <begin position="222"/>
        <end position="296"/>
    </location>
</feature>
<name>A0A074YCA7_AURSE</name>
<dbReference type="SUPFAM" id="SSF54928">
    <property type="entry name" value="RNA-binding domain, RBD"/>
    <property type="match status" value="1"/>
</dbReference>
<keyword evidence="6" id="KW-1185">Reference proteome</keyword>
<dbReference type="OrthoDB" id="306690at2759"/>
<dbReference type="GO" id="GO:0000398">
    <property type="term" value="P:mRNA splicing, via spliceosome"/>
    <property type="evidence" value="ECO:0007669"/>
    <property type="project" value="TreeGrafter"/>
</dbReference>
<dbReference type="STRING" id="1043005.A0A074YCA7"/>
<dbReference type="Gene3D" id="3.30.70.330">
    <property type="match status" value="1"/>
</dbReference>
<dbReference type="Pfam" id="PF25701">
    <property type="entry name" value="RRM_YTH1"/>
    <property type="match status" value="1"/>
</dbReference>
<evidence type="ECO:0000259" key="3">
    <source>
        <dbReference type="PROSITE" id="PS50102"/>
    </source>
</evidence>
<accession>A0A074YCA7</accession>